<dbReference type="Pfam" id="PF09850">
    <property type="entry name" value="DotU"/>
    <property type="match status" value="1"/>
</dbReference>
<evidence type="ECO:0000313" key="5">
    <source>
        <dbReference type="Proteomes" id="UP000235116"/>
    </source>
</evidence>
<dbReference type="AlphaFoldDB" id="A0A2K9LL92"/>
<dbReference type="PANTHER" id="PTHR38033:SF1">
    <property type="entry name" value="DOTU FAMILY TYPE IV_VI SECRETION SYSTEM PROTEIN"/>
    <property type="match status" value="1"/>
</dbReference>
<evidence type="ECO:0000256" key="2">
    <source>
        <dbReference type="SAM" id="Phobius"/>
    </source>
</evidence>
<evidence type="ECO:0000313" key="4">
    <source>
        <dbReference type="EMBL" id="AUM13129.1"/>
    </source>
</evidence>
<proteinExistence type="predicted"/>
<dbReference type="RefSeq" id="WP_101894508.1">
    <property type="nucleotide sequence ID" value="NZ_CP022684.1"/>
</dbReference>
<feature type="transmembrane region" description="Helical" evidence="2">
    <location>
        <begin position="248"/>
        <end position="269"/>
    </location>
</feature>
<reference evidence="5" key="1">
    <citation type="submission" date="2017-08" db="EMBL/GenBank/DDBJ databases">
        <title>Direct submision.</title>
        <authorList>
            <person name="Kim S.-J."/>
            <person name="Rhee S.-K."/>
        </authorList>
    </citation>
    <scope>NUCLEOTIDE SEQUENCE [LARGE SCALE GENOMIC DNA]</scope>
    <source>
        <strain evidence="5">GI5</strain>
    </source>
</reference>
<dbReference type="OrthoDB" id="345640at2"/>
<dbReference type="EMBL" id="CP022684">
    <property type="protein sequence ID" value="AUM13129.1"/>
    <property type="molecule type" value="Genomic_DNA"/>
</dbReference>
<keyword evidence="2" id="KW-1133">Transmembrane helix</keyword>
<feature type="domain" description="Type IV / VI secretion system DotU" evidence="3">
    <location>
        <begin position="70"/>
        <end position="272"/>
    </location>
</feature>
<evidence type="ECO:0000259" key="3">
    <source>
        <dbReference type="Pfam" id="PF09850"/>
    </source>
</evidence>
<dbReference type="PANTHER" id="PTHR38033">
    <property type="entry name" value="MEMBRANE PROTEIN-RELATED"/>
    <property type="match status" value="1"/>
</dbReference>
<dbReference type="NCBIfam" id="TIGR03349">
    <property type="entry name" value="IV_VI_DotU"/>
    <property type="match status" value="1"/>
</dbReference>
<evidence type="ECO:0000256" key="1">
    <source>
        <dbReference type="SAM" id="MobiDB-lite"/>
    </source>
</evidence>
<dbReference type="NCBIfam" id="NF038228">
    <property type="entry name" value="IcmH_DotU_IVB"/>
    <property type="match status" value="1"/>
</dbReference>
<dbReference type="Proteomes" id="UP000235116">
    <property type="component" value="Chromosome"/>
</dbReference>
<name>A0A2K9LL92_9GAMM</name>
<feature type="compositionally biased region" description="Polar residues" evidence="1">
    <location>
        <begin position="11"/>
        <end position="22"/>
    </location>
</feature>
<accession>A0A2K9LL92</accession>
<dbReference type="InterPro" id="IPR038522">
    <property type="entry name" value="T4/T6SS_DotU_sf"/>
</dbReference>
<feature type="compositionally biased region" description="Low complexity" evidence="1">
    <location>
        <begin position="36"/>
        <end position="47"/>
    </location>
</feature>
<protein>
    <recommendedName>
        <fullName evidence="3">Type IV / VI secretion system DotU domain-containing protein</fullName>
    </recommendedName>
</protein>
<keyword evidence="2" id="KW-0812">Transmembrane</keyword>
<dbReference type="KEGG" id="kak:Kalk_12145"/>
<dbReference type="InterPro" id="IPR017732">
    <property type="entry name" value="T4/T6SS_DotU"/>
</dbReference>
<sequence>MSSDDDKTVFTPGQRQPSQADMDSTVFIPKPGAQRAAPAPSSPAAAAPASSAPAMLATELLQVERGLNPVISAATTLLAVANKLRNTAQHADVAGLHRNLVEEIKLFDSKLKSQNTRPEIALASRYQICAALDEAVMNTPWGAQAGWAQRSLLSLFHKETSGGEKFFAILAKMMEAPSTNLDIIELDYLLLSLGFEGKFRIDPRGRDQLETLRDNLYNTIEKLRGEFQPDLSINANTTVRAKHGLMEFLPLWVVSAVVLALILVVYSGFSIWMSQATESTAAQLNTLSAEILKTDKKQ</sequence>
<gene>
    <name evidence="4" type="ORF">Kalk_12145</name>
</gene>
<organism evidence="4 5">
    <name type="scientific">Ketobacter alkanivorans</name>
    <dbReference type="NCBI Taxonomy" id="1917421"/>
    <lineage>
        <taxon>Bacteria</taxon>
        <taxon>Pseudomonadati</taxon>
        <taxon>Pseudomonadota</taxon>
        <taxon>Gammaproteobacteria</taxon>
        <taxon>Pseudomonadales</taxon>
        <taxon>Ketobacteraceae</taxon>
        <taxon>Ketobacter</taxon>
    </lineage>
</organism>
<dbReference type="Gene3D" id="1.25.40.590">
    <property type="entry name" value="Type IV / VI secretion system, DotU"/>
    <property type="match status" value="1"/>
</dbReference>
<keyword evidence="5" id="KW-1185">Reference proteome</keyword>
<keyword evidence="2" id="KW-0472">Membrane</keyword>
<feature type="region of interest" description="Disordered" evidence="1">
    <location>
        <begin position="1"/>
        <end position="47"/>
    </location>
</feature>